<keyword evidence="5 6" id="KW-0472">Membrane</keyword>
<dbReference type="GO" id="GO:0055085">
    <property type="term" value="P:transmembrane transport"/>
    <property type="evidence" value="ECO:0007669"/>
    <property type="project" value="TreeGrafter"/>
</dbReference>
<comment type="subcellular location">
    <subcellularLocation>
        <location evidence="1">Membrane</location>
        <topology evidence="1">Multi-pass membrane protein</topology>
    </subcellularLocation>
</comment>
<dbReference type="AlphaFoldDB" id="A0A9D2QRL9"/>
<protein>
    <submittedName>
        <fullName evidence="7">AI-2E family transporter</fullName>
    </submittedName>
</protein>
<feature type="transmembrane region" description="Helical" evidence="6">
    <location>
        <begin position="135"/>
        <end position="157"/>
    </location>
</feature>
<keyword evidence="4 6" id="KW-1133">Transmembrane helix</keyword>
<feature type="transmembrane region" description="Helical" evidence="6">
    <location>
        <begin position="197"/>
        <end position="218"/>
    </location>
</feature>
<accession>A0A9D2QRL9</accession>
<comment type="similarity">
    <text evidence="2">Belongs to the autoinducer-2 exporter (AI-2E) (TC 2.A.86) family.</text>
</comment>
<feature type="transmembrane region" description="Helical" evidence="6">
    <location>
        <begin position="6"/>
        <end position="24"/>
    </location>
</feature>
<feature type="transmembrane region" description="Helical" evidence="6">
    <location>
        <begin position="286"/>
        <end position="318"/>
    </location>
</feature>
<evidence type="ECO:0000313" key="7">
    <source>
        <dbReference type="EMBL" id="HJD28260.1"/>
    </source>
</evidence>
<feature type="transmembrane region" description="Helical" evidence="6">
    <location>
        <begin position="44"/>
        <end position="63"/>
    </location>
</feature>
<evidence type="ECO:0000313" key="8">
    <source>
        <dbReference type="Proteomes" id="UP000823892"/>
    </source>
</evidence>
<reference evidence="7" key="2">
    <citation type="submission" date="2021-04" db="EMBL/GenBank/DDBJ databases">
        <authorList>
            <person name="Gilroy R."/>
        </authorList>
    </citation>
    <scope>NUCLEOTIDE SEQUENCE</scope>
    <source>
        <strain evidence="7">ChiBcec6-4105</strain>
    </source>
</reference>
<dbReference type="EMBL" id="DWUY01000098">
    <property type="protein sequence ID" value="HJD28260.1"/>
    <property type="molecule type" value="Genomic_DNA"/>
</dbReference>
<dbReference type="Pfam" id="PF01594">
    <property type="entry name" value="AI-2E_transport"/>
    <property type="match status" value="1"/>
</dbReference>
<feature type="transmembrane region" description="Helical" evidence="6">
    <location>
        <begin position="238"/>
        <end position="265"/>
    </location>
</feature>
<evidence type="ECO:0000256" key="4">
    <source>
        <dbReference type="ARBA" id="ARBA00022989"/>
    </source>
</evidence>
<dbReference type="PANTHER" id="PTHR21716">
    <property type="entry name" value="TRANSMEMBRANE PROTEIN"/>
    <property type="match status" value="1"/>
</dbReference>
<proteinExistence type="inferred from homology"/>
<dbReference type="GO" id="GO:0016020">
    <property type="term" value="C:membrane"/>
    <property type="evidence" value="ECO:0007669"/>
    <property type="project" value="UniProtKB-SubCell"/>
</dbReference>
<sequence>MKYIFPVMLPFLMGWLLAEAVHPLARYMADRKWSRRLHIKESGFGAFFILAFTVLGVGLLLLGTEYLTGKIGECIKYYPQIKAEATELAGRCCQGVERIMGIPAEESREYIFRQAEKFQNYLMEDGFSMKQAVDSIRGCVVILGGFIIGIVSSILFLQEREKMQRILKRSGFYQKAESLGKELLAGVKGYLKAQIKITGLICVLCVAGFWILKIPYFLGLGLAVGILDGLPVLGTGTFLIPAGILLLFQGETFLAVGFFLLYVVTAGLRQILEPRLVGDHVGISPLLILLSIYLGLMIYGGSGFILGPLTALLLYGIFREWDLLWT</sequence>
<reference evidence="7" key="1">
    <citation type="journal article" date="2021" name="PeerJ">
        <title>Extensive microbial diversity within the chicken gut microbiome revealed by metagenomics and culture.</title>
        <authorList>
            <person name="Gilroy R."/>
            <person name="Ravi A."/>
            <person name="Getino M."/>
            <person name="Pursley I."/>
            <person name="Horton D.L."/>
            <person name="Alikhan N.F."/>
            <person name="Baker D."/>
            <person name="Gharbi K."/>
            <person name="Hall N."/>
            <person name="Watson M."/>
            <person name="Adriaenssens E.M."/>
            <person name="Foster-Nyarko E."/>
            <person name="Jarju S."/>
            <person name="Secka A."/>
            <person name="Antonio M."/>
            <person name="Oren A."/>
            <person name="Chaudhuri R.R."/>
            <person name="La Ragione R."/>
            <person name="Hildebrand F."/>
            <person name="Pallen M.J."/>
        </authorList>
    </citation>
    <scope>NUCLEOTIDE SEQUENCE</scope>
    <source>
        <strain evidence="7">ChiBcec6-4105</strain>
    </source>
</reference>
<evidence type="ECO:0000256" key="3">
    <source>
        <dbReference type="ARBA" id="ARBA00022692"/>
    </source>
</evidence>
<evidence type="ECO:0000256" key="1">
    <source>
        <dbReference type="ARBA" id="ARBA00004141"/>
    </source>
</evidence>
<name>A0A9D2QRL9_9FIRM</name>
<organism evidence="7 8">
    <name type="scientific">Candidatus Blautia avicola</name>
    <dbReference type="NCBI Taxonomy" id="2838483"/>
    <lineage>
        <taxon>Bacteria</taxon>
        <taxon>Bacillati</taxon>
        <taxon>Bacillota</taxon>
        <taxon>Clostridia</taxon>
        <taxon>Lachnospirales</taxon>
        <taxon>Lachnospiraceae</taxon>
        <taxon>Blautia</taxon>
    </lineage>
</organism>
<dbReference type="Proteomes" id="UP000823892">
    <property type="component" value="Unassembled WGS sequence"/>
</dbReference>
<gene>
    <name evidence="7" type="ORF">H9914_04590</name>
</gene>
<dbReference type="PANTHER" id="PTHR21716:SF68">
    <property type="entry name" value="TRANSPORT PROTEIN YTVI-RELATED"/>
    <property type="match status" value="1"/>
</dbReference>
<keyword evidence="3 6" id="KW-0812">Transmembrane</keyword>
<comment type="caution">
    <text evidence="7">The sequence shown here is derived from an EMBL/GenBank/DDBJ whole genome shotgun (WGS) entry which is preliminary data.</text>
</comment>
<dbReference type="InterPro" id="IPR002549">
    <property type="entry name" value="AI-2E-like"/>
</dbReference>
<evidence type="ECO:0000256" key="5">
    <source>
        <dbReference type="ARBA" id="ARBA00023136"/>
    </source>
</evidence>
<evidence type="ECO:0000256" key="2">
    <source>
        <dbReference type="ARBA" id="ARBA00009773"/>
    </source>
</evidence>
<evidence type="ECO:0000256" key="6">
    <source>
        <dbReference type="SAM" id="Phobius"/>
    </source>
</evidence>